<evidence type="ECO:0000313" key="1">
    <source>
        <dbReference type="EMBL" id="KXG32482.1"/>
    </source>
</evidence>
<sequence length="119" mass="13585">MLQIWVENKKNSPVLGIQSNRPTHGLLHKTITTVRCETHTDLVRRLLKRTEESSLQGTICCQSSNSLLTISLICIKKIKDFRHGYCCKPRCVAVKLMPLKSFIVMPNSREFAVVFSQIQ</sequence>
<dbReference type="EMBL" id="CM000762">
    <property type="protein sequence ID" value="KXG32482.1"/>
    <property type="molecule type" value="Genomic_DNA"/>
</dbReference>
<proteinExistence type="predicted"/>
<reference evidence="2" key="2">
    <citation type="journal article" date="2018" name="Plant J.">
        <title>The Sorghum bicolor reference genome: improved assembly, gene annotations, a transcriptome atlas, and signatures of genome organization.</title>
        <authorList>
            <person name="McCormick R.F."/>
            <person name="Truong S.K."/>
            <person name="Sreedasyam A."/>
            <person name="Jenkins J."/>
            <person name="Shu S."/>
            <person name="Sims D."/>
            <person name="Kennedy M."/>
            <person name="Amirebrahimi M."/>
            <person name="Weers B.D."/>
            <person name="McKinley B."/>
            <person name="Mattison A."/>
            <person name="Morishige D.T."/>
            <person name="Grimwood J."/>
            <person name="Schmutz J."/>
            <person name="Mullet J.E."/>
        </authorList>
    </citation>
    <scope>NUCLEOTIDE SEQUENCE [LARGE SCALE GENOMIC DNA]</scope>
    <source>
        <strain evidence="2">cv. BTx623</strain>
    </source>
</reference>
<gene>
    <name evidence="1" type="ORF">SORBI_3003G160300</name>
</gene>
<evidence type="ECO:0000313" key="2">
    <source>
        <dbReference type="Proteomes" id="UP000000768"/>
    </source>
</evidence>
<organism evidence="1 2">
    <name type="scientific">Sorghum bicolor</name>
    <name type="common">Sorghum</name>
    <name type="synonym">Sorghum vulgare</name>
    <dbReference type="NCBI Taxonomy" id="4558"/>
    <lineage>
        <taxon>Eukaryota</taxon>
        <taxon>Viridiplantae</taxon>
        <taxon>Streptophyta</taxon>
        <taxon>Embryophyta</taxon>
        <taxon>Tracheophyta</taxon>
        <taxon>Spermatophyta</taxon>
        <taxon>Magnoliopsida</taxon>
        <taxon>Liliopsida</taxon>
        <taxon>Poales</taxon>
        <taxon>Poaceae</taxon>
        <taxon>PACMAD clade</taxon>
        <taxon>Panicoideae</taxon>
        <taxon>Andropogonodae</taxon>
        <taxon>Andropogoneae</taxon>
        <taxon>Sorghinae</taxon>
        <taxon>Sorghum</taxon>
    </lineage>
</organism>
<keyword evidence="2" id="KW-1185">Reference proteome</keyword>
<dbReference type="InParanoid" id="A0A1B6Q3J6"/>
<dbReference type="AlphaFoldDB" id="A0A1B6Q3J6"/>
<reference evidence="1 2" key="1">
    <citation type="journal article" date="2009" name="Nature">
        <title>The Sorghum bicolor genome and the diversification of grasses.</title>
        <authorList>
            <person name="Paterson A.H."/>
            <person name="Bowers J.E."/>
            <person name="Bruggmann R."/>
            <person name="Dubchak I."/>
            <person name="Grimwood J."/>
            <person name="Gundlach H."/>
            <person name="Haberer G."/>
            <person name="Hellsten U."/>
            <person name="Mitros T."/>
            <person name="Poliakov A."/>
            <person name="Schmutz J."/>
            <person name="Spannagl M."/>
            <person name="Tang H."/>
            <person name="Wang X."/>
            <person name="Wicker T."/>
            <person name="Bharti A.K."/>
            <person name="Chapman J."/>
            <person name="Feltus F.A."/>
            <person name="Gowik U."/>
            <person name="Grigoriev I.V."/>
            <person name="Lyons E."/>
            <person name="Maher C.A."/>
            <person name="Martis M."/>
            <person name="Narechania A."/>
            <person name="Otillar R.P."/>
            <person name="Penning B.W."/>
            <person name="Salamov A.A."/>
            <person name="Wang Y."/>
            <person name="Zhang L."/>
            <person name="Carpita N.C."/>
            <person name="Freeling M."/>
            <person name="Gingle A.R."/>
            <person name="Hash C.T."/>
            <person name="Keller B."/>
            <person name="Klein P."/>
            <person name="Kresovich S."/>
            <person name="McCann M.C."/>
            <person name="Ming R."/>
            <person name="Peterson D.G."/>
            <person name="Mehboob-ur-Rahman"/>
            <person name="Ware D."/>
            <person name="Westhoff P."/>
            <person name="Mayer K.F."/>
            <person name="Messing J."/>
            <person name="Rokhsar D.S."/>
        </authorList>
    </citation>
    <scope>NUCLEOTIDE SEQUENCE [LARGE SCALE GENOMIC DNA]</scope>
    <source>
        <strain evidence="2">cv. BTx623</strain>
    </source>
</reference>
<protein>
    <submittedName>
        <fullName evidence="1">Uncharacterized protein</fullName>
    </submittedName>
</protein>
<dbReference type="Proteomes" id="UP000000768">
    <property type="component" value="Chromosome 3"/>
</dbReference>
<dbReference type="Gramene" id="KXG32482">
    <property type="protein sequence ID" value="KXG32482"/>
    <property type="gene ID" value="SORBI_3003G160300"/>
</dbReference>
<name>A0A1B6Q3J6_SORBI</name>
<accession>A0A1B6Q3J6</accession>